<accession>A0A9W8EJN0</accession>
<dbReference type="AlphaFoldDB" id="A0A9W8EJN0"/>
<comment type="caution">
    <text evidence="2">The sequence shown here is derived from an EMBL/GenBank/DDBJ whole genome shotgun (WGS) entry which is preliminary data.</text>
</comment>
<gene>
    <name evidence="2" type="ORF">H4R26_002317</name>
</gene>
<reference evidence="2" key="1">
    <citation type="submission" date="2022-07" db="EMBL/GenBank/DDBJ databases">
        <title>Phylogenomic reconstructions and comparative analyses of Kickxellomycotina fungi.</title>
        <authorList>
            <person name="Reynolds N.K."/>
            <person name="Stajich J.E."/>
            <person name="Barry K."/>
            <person name="Grigoriev I.V."/>
            <person name="Crous P."/>
            <person name="Smith M.E."/>
        </authorList>
    </citation>
    <scope>NUCLEOTIDE SEQUENCE</scope>
    <source>
        <strain evidence="2">IMI 214461</strain>
    </source>
</reference>
<dbReference type="Pfam" id="PF02458">
    <property type="entry name" value="Transferase"/>
    <property type="match status" value="1"/>
</dbReference>
<keyword evidence="1" id="KW-0808">Transferase</keyword>
<dbReference type="GO" id="GO:0016740">
    <property type="term" value="F:transferase activity"/>
    <property type="evidence" value="ECO:0007669"/>
    <property type="project" value="UniProtKB-KW"/>
</dbReference>
<dbReference type="InterPro" id="IPR023213">
    <property type="entry name" value="CAT-like_dom_sf"/>
</dbReference>
<sequence>MTREPGDVPPENSVFELCPLEKSTGTYKILQYSLLYRCMLVQESDASLMFAAIQSAFERLVELYPILRGYQVQLPDRNVIDTRDTTKPGPLFEICDAQQLTVGGFEQIKYRRSLWPTAVDQILRSRSADTARLLAGTVIRFTDGYLLACSVSHIVADGGGVYILMRQWASLAKQLLAATDGGLQKPMPELPVDYDHTAFWAKLESHPRDEHPFVKFVNQQDFGDTSALQARVAKFYASGSLVSHEPMNMRVLRVSAAAIGAISKEYNEPSGDQNTLGVGTSDGSVVAKLHGVQILYALLWQRYVATVVRMRAESETAYTLPVVLPIMHGLRQITPAPAYIGNAVSSVLVTCDLQDILSKPVIELTRPIKQYLRQATPGAALHYINEAFNGADNSFFIKNIYLCTRPESRLVISNASRLAFYDIDFGQGLPVALLCGTLPTEGMAFWLPGADGGVDIHLGLKEDIYTELKRDRDLSKFVEFCT</sequence>
<dbReference type="EMBL" id="JANBQF010000134">
    <property type="protein sequence ID" value="KAJ2004783.1"/>
    <property type="molecule type" value="Genomic_DNA"/>
</dbReference>
<evidence type="ECO:0000313" key="3">
    <source>
        <dbReference type="Proteomes" id="UP001150907"/>
    </source>
</evidence>
<dbReference type="OrthoDB" id="1862401at2759"/>
<dbReference type="PANTHER" id="PTHR31896:SF64">
    <property type="entry name" value="TRICHOTHECENE 3-O-ACETYLTRANSFERASE"/>
    <property type="match status" value="1"/>
</dbReference>
<dbReference type="Gene3D" id="3.30.559.10">
    <property type="entry name" value="Chloramphenicol acetyltransferase-like domain"/>
    <property type="match status" value="2"/>
</dbReference>
<protein>
    <submittedName>
        <fullName evidence="2">Uncharacterized protein</fullName>
    </submittedName>
</protein>
<dbReference type="Proteomes" id="UP001150907">
    <property type="component" value="Unassembled WGS sequence"/>
</dbReference>
<dbReference type="PANTHER" id="PTHR31896">
    <property type="entry name" value="FAMILY REGULATORY PROTEIN, PUTATIVE (AFU_ORTHOLOGUE AFUA_3G14730)-RELATED"/>
    <property type="match status" value="1"/>
</dbReference>
<evidence type="ECO:0000256" key="1">
    <source>
        <dbReference type="ARBA" id="ARBA00022679"/>
    </source>
</evidence>
<dbReference type="SUPFAM" id="SSF52777">
    <property type="entry name" value="CoA-dependent acyltransferases"/>
    <property type="match status" value="1"/>
</dbReference>
<dbReference type="InterPro" id="IPR051283">
    <property type="entry name" value="Sec_Metabolite_Acyltrans"/>
</dbReference>
<organism evidence="2 3">
    <name type="scientific">Coemansia thaxteri</name>
    <dbReference type="NCBI Taxonomy" id="2663907"/>
    <lineage>
        <taxon>Eukaryota</taxon>
        <taxon>Fungi</taxon>
        <taxon>Fungi incertae sedis</taxon>
        <taxon>Zoopagomycota</taxon>
        <taxon>Kickxellomycotina</taxon>
        <taxon>Kickxellomycetes</taxon>
        <taxon>Kickxellales</taxon>
        <taxon>Kickxellaceae</taxon>
        <taxon>Coemansia</taxon>
    </lineage>
</organism>
<proteinExistence type="predicted"/>
<name>A0A9W8EJN0_9FUNG</name>
<evidence type="ECO:0000313" key="2">
    <source>
        <dbReference type="EMBL" id="KAJ2004783.1"/>
    </source>
</evidence>
<keyword evidence="3" id="KW-1185">Reference proteome</keyword>